<dbReference type="PANTHER" id="PTHR48020:SF12">
    <property type="entry name" value="PROTON MYO-INOSITOL COTRANSPORTER"/>
    <property type="match status" value="1"/>
</dbReference>
<keyword evidence="5 6" id="KW-0472">Membrane</keyword>
<feature type="transmembrane region" description="Helical" evidence="6">
    <location>
        <begin position="173"/>
        <end position="192"/>
    </location>
</feature>
<dbReference type="Gene3D" id="1.20.1250.20">
    <property type="entry name" value="MFS general substrate transporter like domains"/>
    <property type="match status" value="2"/>
</dbReference>
<keyword evidence="2" id="KW-0813">Transport</keyword>
<dbReference type="InterPro" id="IPR005828">
    <property type="entry name" value="MFS_sugar_transport-like"/>
</dbReference>
<feature type="transmembrane region" description="Helical" evidence="6">
    <location>
        <begin position="493"/>
        <end position="511"/>
    </location>
</feature>
<evidence type="ECO:0000259" key="7">
    <source>
        <dbReference type="PROSITE" id="PS50850"/>
    </source>
</evidence>
<feature type="transmembrane region" description="Helical" evidence="6">
    <location>
        <begin position="460"/>
        <end position="481"/>
    </location>
</feature>
<dbReference type="GO" id="GO:0022857">
    <property type="term" value="F:transmembrane transporter activity"/>
    <property type="evidence" value="ECO:0007669"/>
    <property type="project" value="InterPro"/>
</dbReference>
<feature type="transmembrane region" description="Helical" evidence="6">
    <location>
        <begin position="334"/>
        <end position="356"/>
    </location>
</feature>
<evidence type="ECO:0000313" key="8">
    <source>
        <dbReference type="EMBL" id="KAL1499887.1"/>
    </source>
</evidence>
<feature type="domain" description="Major facilitator superfamily (MFS) profile" evidence="7">
    <location>
        <begin position="5"/>
        <end position="515"/>
    </location>
</feature>
<dbReference type="GO" id="GO:0016020">
    <property type="term" value="C:membrane"/>
    <property type="evidence" value="ECO:0007669"/>
    <property type="project" value="UniProtKB-SubCell"/>
</dbReference>
<reference evidence="8 9" key="1">
    <citation type="journal article" date="2024" name="Science">
        <title>Giant polyketide synthase enzymes in the biosynthesis of giant marine polyether toxins.</title>
        <authorList>
            <person name="Fallon T.R."/>
            <person name="Shende V.V."/>
            <person name="Wierzbicki I.H."/>
            <person name="Pendleton A.L."/>
            <person name="Watervoot N.F."/>
            <person name="Auber R.P."/>
            <person name="Gonzalez D.J."/>
            <person name="Wisecaver J.H."/>
            <person name="Moore B.S."/>
        </authorList>
    </citation>
    <scope>NUCLEOTIDE SEQUENCE [LARGE SCALE GENOMIC DNA]</scope>
    <source>
        <strain evidence="8 9">12B1</strain>
    </source>
</reference>
<sequence>MLVRLALLGSSVGFLYGYDLGVVAATLPLLAAQAGLTASQLEAVAAHTRLGAAIGACLGARLVRRGPRAAAALCALAFGAGALLAASADHPSWWPLAAGRLLSGGAIGLSAVTAPLYLSDIAPPSLRGAVVALFELQLTVGVLAASLVCNVAQLPASAAWLAQRLPALALWRLLVLLPVVPSLLLLCAALCLPDPPSRLVARGQVDRAFSLLLRLHSFRRARAFGAPRGSTSEWAWGGTPTGRSRVSCAADESFSGYGAERLLRFTSGSTSLGSFTALPLSTSHQNLRTQEAIAFSAQRHLDAIVAAHTISSARTRRPSLSQLLFGRERRAARLALALAVCNHANGVATVSLYLGTILTRRFGMGGSAAGALSCAVLFVKVLAVVAATLVVDRVGRRRLLLLGSLTTAAGLALVAVAISISSPWLTILFVGLTTTCYAGSMAPVFYILLAELFSDDVRILATVAATSVTFATGAVADSVFLSLCAVVGYEGTLASFAAVSILGGGIVLRFLPETKGLSRLAILRVMASDQVVPTSEHAAPDGRATLQTELSAEEVVGSQLAEQDPDETALLGMRTSSALALAA</sequence>
<keyword evidence="9" id="KW-1185">Reference proteome</keyword>
<dbReference type="PROSITE" id="PS50850">
    <property type="entry name" value="MFS"/>
    <property type="match status" value="1"/>
</dbReference>
<dbReference type="InterPro" id="IPR050814">
    <property type="entry name" value="Myo-inositol_Transporter"/>
</dbReference>
<dbReference type="InterPro" id="IPR003663">
    <property type="entry name" value="Sugar/inositol_transpt"/>
</dbReference>
<evidence type="ECO:0000256" key="6">
    <source>
        <dbReference type="SAM" id="Phobius"/>
    </source>
</evidence>
<accession>A0AB34IKX3</accession>
<name>A0AB34IKX3_PRYPA</name>
<organism evidence="8 9">
    <name type="scientific">Prymnesium parvum</name>
    <name type="common">Toxic golden alga</name>
    <dbReference type="NCBI Taxonomy" id="97485"/>
    <lineage>
        <taxon>Eukaryota</taxon>
        <taxon>Haptista</taxon>
        <taxon>Haptophyta</taxon>
        <taxon>Prymnesiophyceae</taxon>
        <taxon>Prymnesiales</taxon>
        <taxon>Prymnesiaceae</taxon>
        <taxon>Prymnesium</taxon>
    </lineage>
</organism>
<dbReference type="Proteomes" id="UP001515480">
    <property type="component" value="Unassembled WGS sequence"/>
</dbReference>
<gene>
    <name evidence="8" type="ORF">AB1Y20_012570</name>
</gene>
<feature type="transmembrane region" description="Helical" evidence="6">
    <location>
        <begin position="43"/>
        <end position="63"/>
    </location>
</feature>
<keyword evidence="4 6" id="KW-1133">Transmembrane helix</keyword>
<feature type="transmembrane region" description="Helical" evidence="6">
    <location>
        <begin position="94"/>
        <end position="118"/>
    </location>
</feature>
<dbReference type="InterPro" id="IPR036259">
    <property type="entry name" value="MFS_trans_sf"/>
</dbReference>
<feature type="transmembrane region" description="Helical" evidence="6">
    <location>
        <begin position="368"/>
        <end position="391"/>
    </location>
</feature>
<dbReference type="SUPFAM" id="SSF103473">
    <property type="entry name" value="MFS general substrate transporter"/>
    <property type="match status" value="1"/>
</dbReference>
<feature type="transmembrane region" description="Helical" evidence="6">
    <location>
        <begin position="424"/>
        <end position="448"/>
    </location>
</feature>
<dbReference type="EMBL" id="JBGBPQ010000024">
    <property type="protein sequence ID" value="KAL1499887.1"/>
    <property type="molecule type" value="Genomic_DNA"/>
</dbReference>
<feature type="transmembrane region" description="Helical" evidence="6">
    <location>
        <begin position="398"/>
        <end position="418"/>
    </location>
</feature>
<keyword evidence="3 6" id="KW-0812">Transmembrane</keyword>
<evidence type="ECO:0000313" key="9">
    <source>
        <dbReference type="Proteomes" id="UP001515480"/>
    </source>
</evidence>
<evidence type="ECO:0000256" key="2">
    <source>
        <dbReference type="ARBA" id="ARBA00022448"/>
    </source>
</evidence>
<proteinExistence type="predicted"/>
<feature type="transmembrane region" description="Helical" evidence="6">
    <location>
        <begin position="130"/>
        <end position="153"/>
    </location>
</feature>
<comment type="subcellular location">
    <subcellularLocation>
        <location evidence="1">Membrane</location>
        <topology evidence="1">Multi-pass membrane protein</topology>
    </subcellularLocation>
</comment>
<feature type="transmembrane region" description="Helical" evidence="6">
    <location>
        <begin position="70"/>
        <end position="88"/>
    </location>
</feature>
<comment type="caution">
    <text evidence="8">The sequence shown here is derived from an EMBL/GenBank/DDBJ whole genome shotgun (WGS) entry which is preliminary data.</text>
</comment>
<dbReference type="PRINTS" id="PR00171">
    <property type="entry name" value="SUGRTRNSPORT"/>
</dbReference>
<dbReference type="Pfam" id="PF00083">
    <property type="entry name" value="Sugar_tr"/>
    <property type="match status" value="2"/>
</dbReference>
<evidence type="ECO:0000256" key="5">
    <source>
        <dbReference type="ARBA" id="ARBA00023136"/>
    </source>
</evidence>
<dbReference type="AlphaFoldDB" id="A0AB34IKX3"/>
<evidence type="ECO:0000256" key="3">
    <source>
        <dbReference type="ARBA" id="ARBA00022692"/>
    </source>
</evidence>
<dbReference type="InterPro" id="IPR020846">
    <property type="entry name" value="MFS_dom"/>
</dbReference>
<evidence type="ECO:0000256" key="4">
    <source>
        <dbReference type="ARBA" id="ARBA00022989"/>
    </source>
</evidence>
<dbReference type="PANTHER" id="PTHR48020">
    <property type="entry name" value="PROTON MYO-INOSITOL COTRANSPORTER"/>
    <property type="match status" value="1"/>
</dbReference>
<protein>
    <recommendedName>
        <fullName evidence="7">Major facilitator superfamily (MFS) profile domain-containing protein</fullName>
    </recommendedName>
</protein>
<evidence type="ECO:0000256" key="1">
    <source>
        <dbReference type="ARBA" id="ARBA00004141"/>
    </source>
</evidence>